<evidence type="ECO:0000256" key="8">
    <source>
        <dbReference type="ARBA" id="ARBA00022989"/>
    </source>
</evidence>
<evidence type="ECO:0000256" key="11">
    <source>
        <dbReference type="SAM" id="MobiDB-lite"/>
    </source>
</evidence>
<dbReference type="GO" id="GO:0006888">
    <property type="term" value="P:endoplasmic reticulum to Golgi vesicle-mediated transport"/>
    <property type="evidence" value="ECO:0007669"/>
    <property type="project" value="TreeGrafter"/>
</dbReference>
<comment type="similarity">
    <text evidence="2 10">Belongs to the GPI inositol-deacylase family.</text>
</comment>
<dbReference type="SUPFAM" id="SSF53474">
    <property type="entry name" value="alpha/beta-Hydrolases"/>
    <property type="match status" value="1"/>
</dbReference>
<evidence type="ECO:0000259" key="12">
    <source>
        <dbReference type="Pfam" id="PF07819"/>
    </source>
</evidence>
<protein>
    <recommendedName>
        <fullName evidence="10">GPI inositol-deacylase</fullName>
        <ecNumber evidence="10">3.1.-.-</ecNumber>
    </recommendedName>
</protein>
<dbReference type="PANTHER" id="PTHR15495">
    <property type="entry name" value="NEGATIVE REGULATOR OF VESICLE FORMATION-RELATED"/>
    <property type="match status" value="1"/>
</dbReference>
<keyword evidence="5 10" id="KW-0378">Hydrolase</keyword>
<dbReference type="Gene3D" id="3.40.50.1820">
    <property type="entry name" value="alpha/beta hydrolase"/>
    <property type="match status" value="1"/>
</dbReference>
<evidence type="ECO:0000256" key="9">
    <source>
        <dbReference type="ARBA" id="ARBA00023136"/>
    </source>
</evidence>
<feature type="compositionally biased region" description="Basic and acidic residues" evidence="11">
    <location>
        <begin position="74"/>
        <end position="146"/>
    </location>
</feature>
<organism evidence="13 14">
    <name type="scientific">Petrolisthes manimaculis</name>
    <dbReference type="NCBI Taxonomy" id="1843537"/>
    <lineage>
        <taxon>Eukaryota</taxon>
        <taxon>Metazoa</taxon>
        <taxon>Ecdysozoa</taxon>
        <taxon>Arthropoda</taxon>
        <taxon>Crustacea</taxon>
        <taxon>Multicrustacea</taxon>
        <taxon>Malacostraca</taxon>
        <taxon>Eumalacostraca</taxon>
        <taxon>Eucarida</taxon>
        <taxon>Decapoda</taxon>
        <taxon>Pleocyemata</taxon>
        <taxon>Anomura</taxon>
        <taxon>Galatheoidea</taxon>
        <taxon>Porcellanidae</taxon>
        <taxon>Petrolisthes</taxon>
    </lineage>
</organism>
<feature type="transmembrane region" description="Helical" evidence="10">
    <location>
        <begin position="996"/>
        <end position="1017"/>
    </location>
</feature>
<keyword evidence="7 10" id="KW-0653">Protein transport</keyword>
<dbReference type="InterPro" id="IPR039529">
    <property type="entry name" value="PGAP1/BST1"/>
</dbReference>
<evidence type="ECO:0000256" key="4">
    <source>
        <dbReference type="ARBA" id="ARBA00022692"/>
    </source>
</evidence>
<evidence type="ECO:0000256" key="5">
    <source>
        <dbReference type="ARBA" id="ARBA00022801"/>
    </source>
</evidence>
<evidence type="ECO:0000256" key="2">
    <source>
        <dbReference type="ARBA" id="ARBA00006931"/>
    </source>
</evidence>
<dbReference type="EMBL" id="JAWZYT010005702">
    <property type="protein sequence ID" value="KAK4289838.1"/>
    <property type="molecule type" value="Genomic_DNA"/>
</dbReference>
<feature type="region of interest" description="Disordered" evidence="11">
    <location>
        <begin position="871"/>
        <end position="899"/>
    </location>
</feature>
<accession>A0AAE1NHP3</accession>
<name>A0AAE1NHP3_9EUCA</name>
<keyword evidence="14" id="KW-1185">Reference proteome</keyword>
<dbReference type="Pfam" id="PF24660">
    <property type="entry name" value="PGAP1_3rd"/>
    <property type="match status" value="1"/>
</dbReference>
<feature type="region of interest" description="Disordered" evidence="11">
    <location>
        <begin position="916"/>
        <end position="970"/>
    </location>
</feature>
<dbReference type="GO" id="GO:0005789">
    <property type="term" value="C:endoplasmic reticulum membrane"/>
    <property type="evidence" value="ECO:0007669"/>
    <property type="project" value="UniProtKB-SubCell"/>
</dbReference>
<comment type="subcellular location">
    <subcellularLocation>
        <location evidence="1">Endoplasmic reticulum membrane</location>
        <topology evidence="1">Multi-pass membrane protein</topology>
    </subcellularLocation>
</comment>
<dbReference type="AlphaFoldDB" id="A0AAE1NHP3"/>
<dbReference type="GO" id="GO:0006505">
    <property type="term" value="P:GPI anchor metabolic process"/>
    <property type="evidence" value="ECO:0007669"/>
    <property type="project" value="TreeGrafter"/>
</dbReference>
<reference evidence="13" key="1">
    <citation type="submission" date="2023-11" db="EMBL/GenBank/DDBJ databases">
        <title>Genome assemblies of two species of porcelain crab, Petrolisthes cinctipes and Petrolisthes manimaculis (Anomura: Porcellanidae).</title>
        <authorList>
            <person name="Angst P."/>
        </authorList>
    </citation>
    <scope>NUCLEOTIDE SEQUENCE</scope>
    <source>
        <strain evidence="13">PB745_02</strain>
        <tissue evidence="13">Gill</tissue>
    </source>
</reference>
<dbReference type="PANTHER" id="PTHR15495:SF7">
    <property type="entry name" value="GPI INOSITOL-DEACYLASE"/>
    <property type="match status" value="1"/>
</dbReference>
<evidence type="ECO:0000313" key="14">
    <source>
        <dbReference type="Proteomes" id="UP001292094"/>
    </source>
</evidence>
<comment type="function">
    <text evidence="10">Involved in inositol deacylation of GPI-anchored proteins which plays important roles in the quality control and ER-associated degradation of GPI-anchored proteins.</text>
</comment>
<dbReference type="GO" id="GO:0015031">
    <property type="term" value="P:protein transport"/>
    <property type="evidence" value="ECO:0007669"/>
    <property type="project" value="UniProtKB-KW"/>
</dbReference>
<feature type="transmembrane region" description="Helical" evidence="10">
    <location>
        <begin position="816"/>
        <end position="844"/>
    </location>
</feature>
<dbReference type="Proteomes" id="UP001292094">
    <property type="component" value="Unassembled WGS sequence"/>
</dbReference>
<gene>
    <name evidence="13" type="ORF">Pmani_037212</name>
</gene>
<evidence type="ECO:0000256" key="1">
    <source>
        <dbReference type="ARBA" id="ARBA00004477"/>
    </source>
</evidence>
<feature type="transmembrane region" description="Helical" evidence="10">
    <location>
        <begin position="1066"/>
        <end position="1092"/>
    </location>
</feature>
<dbReference type="InterPro" id="IPR012908">
    <property type="entry name" value="PGAP1-ab_dom-like"/>
</dbReference>
<dbReference type="GO" id="GO:0050185">
    <property type="term" value="F:phosphatidylinositol deacylase activity"/>
    <property type="evidence" value="ECO:0007669"/>
    <property type="project" value="TreeGrafter"/>
</dbReference>
<dbReference type="EC" id="3.1.-.-" evidence="10"/>
<dbReference type="InterPro" id="IPR029058">
    <property type="entry name" value="AB_hydrolase_fold"/>
</dbReference>
<keyword evidence="9 10" id="KW-0472">Membrane</keyword>
<evidence type="ECO:0000313" key="13">
    <source>
        <dbReference type="EMBL" id="KAK4289838.1"/>
    </source>
</evidence>
<evidence type="ECO:0000256" key="6">
    <source>
        <dbReference type="ARBA" id="ARBA00022824"/>
    </source>
</evidence>
<feature type="transmembrane region" description="Helical" evidence="10">
    <location>
        <begin position="709"/>
        <end position="732"/>
    </location>
</feature>
<feature type="region of interest" description="Disordered" evidence="11">
    <location>
        <begin position="208"/>
        <end position="240"/>
    </location>
</feature>
<feature type="compositionally biased region" description="Low complexity" evidence="11">
    <location>
        <begin position="934"/>
        <end position="947"/>
    </location>
</feature>
<keyword evidence="4 10" id="KW-0812">Transmembrane</keyword>
<feature type="transmembrane region" description="Helical" evidence="10">
    <location>
        <begin position="1029"/>
        <end position="1045"/>
    </location>
</feature>
<evidence type="ECO:0000256" key="10">
    <source>
        <dbReference type="RuleBase" id="RU365011"/>
    </source>
</evidence>
<comment type="caution">
    <text evidence="13">The sequence shown here is derived from an EMBL/GenBank/DDBJ whole genome shotgun (WGS) entry which is preliminary data.</text>
</comment>
<feature type="domain" description="GPI inositol-deacylase PGAP1-like alpha/beta" evidence="12">
    <location>
        <begin position="46"/>
        <end position="337"/>
    </location>
</feature>
<proteinExistence type="inferred from homology"/>
<dbReference type="Pfam" id="PF07819">
    <property type="entry name" value="PGAP1"/>
    <property type="match status" value="1"/>
</dbReference>
<keyword evidence="6 10" id="KW-0256">Endoplasmic reticulum</keyword>
<evidence type="ECO:0000256" key="7">
    <source>
        <dbReference type="ARBA" id="ARBA00022927"/>
    </source>
</evidence>
<sequence>MTYMFQRPHYIEIELPSDIKTRFPQYGLYVYGEGVYSIQLYKGVFKGIPVLFIPGNGGSHKQVRSLASVAYRKSLDEKEEREERKSSDLKEKSPDLKGKEKSPDLKGKEKSPDLKGEKGGEKSPDLKGKDGEKSPDLKGKGEREESPDLNGDGNSPDLNYDYESPDLHFNFFSVDINGELGALYGPVLERQTEFVTIAIRRILELYDDDNGIGNTDGDGSGDGNSGNGNGNGIGNTVGKPKVKPDSVILIGHSMGGMVGRAVYTRGGDNGSTITPTMVPLIITQATPHTRPVIVLDQYLDDFYDKVNAYWIMERDYELRDVVLVTVGGGRNDIQVPYCWLTADHQAIVWCRQLVLATVRGLFDVIDTNTNQLSTNRTKILDVFKYHLATRVSGKRYDHHRYPDTVPIEKDARWAEITRRQHTHTHAQHTHTRTYLHTALHPGNSLYQHLTIVGIGLETKNWVLACIANNNNNNNNNNNDKRICKSAVNLSHHTKKLPGKFKMLELDMEQLEKDGYTHILVNIPPTDDMVEVWIDIHSDGGRARKVNLPAFIRSFTPMLVEDATPLQAATYNVTLNGLGDLWQSYQVTVKPRNKCVPAVNSVSPPPAAILHLPWAIQSHSFLYSSGHTGLTYMIELDVPPYTSHTTPSIKFILNPQCTYTIIIQSSLIGVFRRIVLLYGPQVPTYITVHLLLTLSKQLKSVGESGACMSFFHSLFTLTPLAVVPFVKITNLILRNMDIMDDFTILGSIGEELPLLPILLFLGTLPFTLLLAATIWLTIILSGYSLHTILIRILGRTTGLGNTVPVEITLATLHSVPALVGVTLLSVCYVTCGSLTLTLALIYYYVKISRLYENYLEKKLLGLIKTTISGNTATGGGGGNTDNNREIGNTDDGNNGGGGGSGNIDNLGSGNIANLGSGNADNNREIGNTAGGGSGNTDNNSGRGSGNTDNNREIIGNTANNDGGRGGVLSGNTADNNGGGGVLSGNTALSHLHLHLTLLMLCVVVVTLSLPTLVTWSRFARDGLSLPNDPTLTTSMVILTTLTILWNNDIPYTDRRWYRELSWCVQGLATLCLLFACVNVFRVCWFVAAAFGLVAGHQWWKRVLAGWKRVLAGWKRVLAGWKRVWAVMEGWKRKVVVVEVVVVVVN</sequence>
<feature type="compositionally biased region" description="Gly residues" evidence="11">
    <location>
        <begin position="214"/>
        <end position="235"/>
    </location>
</feature>
<feature type="transmembrane region" description="Helical" evidence="10">
    <location>
        <begin position="753"/>
        <end position="779"/>
    </location>
</feature>
<keyword evidence="8 10" id="KW-1133">Transmembrane helix</keyword>
<keyword evidence="3 10" id="KW-0813">Transport</keyword>
<evidence type="ECO:0000256" key="3">
    <source>
        <dbReference type="ARBA" id="ARBA00022448"/>
    </source>
</evidence>
<feature type="region of interest" description="Disordered" evidence="11">
    <location>
        <begin position="74"/>
        <end position="161"/>
    </location>
</feature>